<evidence type="ECO:0000256" key="3">
    <source>
        <dbReference type="SAM" id="MobiDB-lite"/>
    </source>
</evidence>
<comment type="similarity">
    <text evidence="1">Belongs to the CSN7/EIF3M family. CSN7 subfamily.</text>
</comment>
<dbReference type="InterPro" id="IPR045237">
    <property type="entry name" value="COPS7/eIF3m"/>
</dbReference>
<gene>
    <name evidence="5" type="ORF">GSI_07022</name>
</gene>
<dbReference type="AlphaFoldDB" id="A0A2G8SAR2"/>
<dbReference type="SMART" id="SM00088">
    <property type="entry name" value="PINT"/>
    <property type="match status" value="1"/>
</dbReference>
<proteinExistence type="inferred from homology"/>
<feature type="domain" description="PCI" evidence="4">
    <location>
        <begin position="1"/>
        <end position="159"/>
    </location>
</feature>
<dbReference type="Proteomes" id="UP000230002">
    <property type="component" value="Unassembled WGS sequence"/>
</dbReference>
<dbReference type="OrthoDB" id="10265275at2759"/>
<evidence type="ECO:0000313" key="6">
    <source>
        <dbReference type="Proteomes" id="UP000230002"/>
    </source>
</evidence>
<dbReference type="InterPro" id="IPR000717">
    <property type="entry name" value="PCI_dom"/>
</dbReference>
<protein>
    <recommendedName>
        <fullName evidence="4">PCI domain-containing protein</fullName>
    </recommendedName>
</protein>
<organism evidence="5 6">
    <name type="scientific">Ganoderma sinense ZZ0214-1</name>
    <dbReference type="NCBI Taxonomy" id="1077348"/>
    <lineage>
        <taxon>Eukaryota</taxon>
        <taxon>Fungi</taxon>
        <taxon>Dikarya</taxon>
        <taxon>Basidiomycota</taxon>
        <taxon>Agaricomycotina</taxon>
        <taxon>Agaricomycetes</taxon>
        <taxon>Polyporales</taxon>
        <taxon>Polyporaceae</taxon>
        <taxon>Ganoderma</taxon>
    </lineage>
</organism>
<keyword evidence="2" id="KW-0736">Signalosome</keyword>
<evidence type="ECO:0000256" key="2">
    <source>
        <dbReference type="ARBA" id="ARBA00022790"/>
    </source>
</evidence>
<dbReference type="STRING" id="1077348.A0A2G8SAR2"/>
<dbReference type="Pfam" id="PF22061">
    <property type="entry name" value="CSN7_HB_subdom"/>
    <property type="match status" value="1"/>
</dbReference>
<dbReference type="EMBL" id="AYKW01000013">
    <property type="protein sequence ID" value="PIL30854.1"/>
    <property type="molecule type" value="Genomic_DNA"/>
</dbReference>
<feature type="region of interest" description="Disordered" evidence="3">
    <location>
        <begin position="224"/>
        <end position="314"/>
    </location>
</feature>
<evidence type="ECO:0000313" key="5">
    <source>
        <dbReference type="EMBL" id="PIL30854.1"/>
    </source>
</evidence>
<name>A0A2G8SAR2_9APHY</name>
<feature type="compositionally biased region" description="Polar residues" evidence="3">
    <location>
        <begin position="298"/>
        <end position="307"/>
    </location>
</feature>
<dbReference type="PANTHER" id="PTHR15350">
    <property type="entry name" value="COP9 SIGNALOSOME COMPLEX SUBUNIT 7/DENDRITIC CELL PROTEIN GA17"/>
    <property type="match status" value="1"/>
</dbReference>
<evidence type="ECO:0000259" key="4">
    <source>
        <dbReference type="PROSITE" id="PS50250"/>
    </source>
</evidence>
<evidence type="ECO:0000256" key="1">
    <source>
        <dbReference type="ARBA" id="ARBA00008482"/>
    </source>
</evidence>
<accession>A0A2G8SAR2</accession>
<dbReference type="PANTHER" id="PTHR15350:SF5">
    <property type="entry name" value="COP9 SIGNALOSOME COMPLEX SUBUNIT 7"/>
    <property type="match status" value="1"/>
</dbReference>
<reference evidence="5 6" key="1">
    <citation type="journal article" date="2015" name="Sci. Rep.">
        <title>Chromosome-level genome map provides insights into diverse defense mechanisms in the medicinal fungus Ganoderma sinense.</title>
        <authorList>
            <person name="Zhu Y."/>
            <person name="Xu J."/>
            <person name="Sun C."/>
            <person name="Zhou S."/>
            <person name="Xu H."/>
            <person name="Nelson D.R."/>
            <person name="Qian J."/>
            <person name="Song J."/>
            <person name="Luo H."/>
            <person name="Xiang L."/>
            <person name="Li Y."/>
            <person name="Xu Z."/>
            <person name="Ji A."/>
            <person name="Wang L."/>
            <person name="Lu S."/>
            <person name="Hayward A."/>
            <person name="Sun W."/>
            <person name="Li X."/>
            <person name="Schwartz D.C."/>
            <person name="Wang Y."/>
            <person name="Chen S."/>
        </authorList>
    </citation>
    <scope>NUCLEOTIDE SEQUENCE [LARGE SCALE GENOMIC DNA]</scope>
    <source>
        <strain evidence="5 6">ZZ0214-1</strain>
    </source>
</reference>
<dbReference type="Pfam" id="PF01399">
    <property type="entry name" value="PCI"/>
    <property type="match status" value="1"/>
</dbReference>
<dbReference type="PROSITE" id="PS50250">
    <property type="entry name" value="PCI"/>
    <property type="match status" value="1"/>
</dbReference>
<sequence length="314" mass="35794">MDVGTQHMAKLEPFLLMSKAAKGAAAAKLVQDATAAPGVFVFAELLEQPNVQELAGHEQHDRFYSLLQLFSYKTYSDYLQYKDALPSLNEAQITKLKQLTIVTLAQDSRILPYEQLLSVLEMPTIRELEDLIIDAIYLDIVRGKLDQREQQFEVEYTMGRDLEPGKVEQLLVSLQNWASTTSAILATLDEKLSQISGRTASSKKARDIYEKQYQVTLKEVVDKQKEQRNANKQPVYSGKTGLTPAGIAERDRQQERERRAREEAEREREREKQKEAEEDKDRMDVDEPADTKGKGRKTSGSDSSQGQQRKRNRV</sequence>
<comment type="caution">
    <text evidence="5">The sequence shown here is derived from an EMBL/GenBank/DDBJ whole genome shotgun (WGS) entry which is preliminary data.</text>
</comment>
<dbReference type="GO" id="GO:0008180">
    <property type="term" value="C:COP9 signalosome"/>
    <property type="evidence" value="ECO:0007669"/>
    <property type="project" value="UniProtKB-KW"/>
</dbReference>
<feature type="compositionally biased region" description="Basic and acidic residues" evidence="3">
    <location>
        <begin position="248"/>
        <end position="293"/>
    </location>
</feature>
<keyword evidence="6" id="KW-1185">Reference proteome</keyword>